<dbReference type="Pfam" id="PF07085">
    <property type="entry name" value="DRTGG"/>
    <property type="match status" value="1"/>
</dbReference>
<dbReference type="EC" id="3.6.1.1" evidence="3"/>
<evidence type="ECO:0000256" key="3">
    <source>
        <dbReference type="ARBA" id="ARBA00012146"/>
    </source>
</evidence>
<evidence type="ECO:0000256" key="4">
    <source>
        <dbReference type="ARBA" id="ARBA00022723"/>
    </source>
</evidence>
<evidence type="ECO:0000256" key="7">
    <source>
        <dbReference type="ARBA" id="ARBA00032535"/>
    </source>
</evidence>
<reference evidence="11" key="1">
    <citation type="submission" date="2020-10" db="EMBL/GenBank/DDBJ databases">
        <authorList>
            <person name="Gilroy R."/>
        </authorList>
    </citation>
    <scope>NUCLEOTIDE SEQUENCE</scope>
    <source>
        <strain evidence="11">B3-4054</strain>
    </source>
</reference>
<dbReference type="Pfam" id="PF02833">
    <property type="entry name" value="DHHA2"/>
    <property type="match status" value="1"/>
</dbReference>
<dbReference type="EMBL" id="JADIMS010000057">
    <property type="protein sequence ID" value="MBO8450180.1"/>
    <property type="molecule type" value="Genomic_DNA"/>
</dbReference>
<sequence length="553" mass="61182">MDGKKIFIVGHKNPDTDSMVSAAAYAAFKQECGITNCRAIRAGKPTPQTEYIFERFGVPLPEFVPDLIPKAEHYCRSGAETVPEDTSLSEAMSLLEKTGGRVLPVTDKKGRYHSLLHYGAFAQEVLKMMTPRQKTVIRTSGELLAKVLHAQPLVMHNEKEIRKSPVIVAAAEAESFRRLLEEHIPANTVVIVGDRADIQRHIIEAKSRIMIITSGNVLDKDLRTLAEKNGVTVLISPYDTASTVLLLIYSMPVSCVSNKEVQPVHKSDPLKKISPMLATAPGKTLPVLDEEERVAGLISESDLFDEPNIDLILVDHNEISQAIEGAEQFRILEILDHHRLGNLSTRYPITFINKPVGATCTIIAELYRQSHTPMKSEIASILLCGILADTLALQSATTTAEDRSMAQYLADITNLDAGTLGREVLSAASKISGRSAREIISQDMKIYNENGFQFSVSQIEVENPAEITGRKAEFVEILDDERAKNGRLFAALLVTDIIRLSSLLVISAPADFLQTLTLPQQEDNVYYMKDIVSRKKQLMPILSEILENYGRQP</sequence>
<dbReference type="GO" id="GO:0005737">
    <property type="term" value="C:cytoplasm"/>
    <property type="evidence" value="ECO:0007669"/>
    <property type="project" value="InterPro"/>
</dbReference>
<dbReference type="PROSITE" id="PS51371">
    <property type="entry name" value="CBS"/>
    <property type="match status" value="1"/>
</dbReference>
<reference evidence="11" key="2">
    <citation type="journal article" date="2021" name="PeerJ">
        <title>Extensive microbial diversity within the chicken gut microbiome revealed by metagenomics and culture.</title>
        <authorList>
            <person name="Gilroy R."/>
            <person name="Ravi A."/>
            <person name="Getino M."/>
            <person name="Pursley I."/>
            <person name="Horton D.L."/>
            <person name="Alikhan N.F."/>
            <person name="Baker D."/>
            <person name="Gharbi K."/>
            <person name="Hall N."/>
            <person name="Watson M."/>
            <person name="Adriaenssens E.M."/>
            <person name="Foster-Nyarko E."/>
            <person name="Jarju S."/>
            <person name="Secka A."/>
            <person name="Antonio M."/>
            <person name="Oren A."/>
            <person name="Chaudhuri R.R."/>
            <person name="La Ragione R."/>
            <person name="Hildebrand F."/>
            <person name="Pallen M.J."/>
        </authorList>
    </citation>
    <scope>NUCLEOTIDE SEQUENCE</scope>
    <source>
        <strain evidence="11">B3-4054</strain>
    </source>
</reference>
<dbReference type="GO" id="GO:0004427">
    <property type="term" value="F:inorganic diphosphate phosphatase activity"/>
    <property type="evidence" value="ECO:0007669"/>
    <property type="project" value="UniProtKB-EC"/>
</dbReference>
<evidence type="ECO:0000256" key="2">
    <source>
        <dbReference type="ARBA" id="ARBA00011643"/>
    </source>
</evidence>
<dbReference type="PANTHER" id="PTHR12112:SF22">
    <property type="entry name" value="MANGANESE-DEPENDENT INORGANIC PYROPHOSPHATASE-RELATED"/>
    <property type="match status" value="1"/>
</dbReference>
<dbReference type="Gene3D" id="3.10.310.20">
    <property type="entry name" value="DHHA2 domain"/>
    <property type="match status" value="1"/>
</dbReference>
<dbReference type="GO" id="GO:0046872">
    <property type="term" value="F:metal ion binding"/>
    <property type="evidence" value="ECO:0007669"/>
    <property type="project" value="UniProtKB-KW"/>
</dbReference>
<accession>A0A9D9HDG6</accession>
<dbReference type="PANTHER" id="PTHR12112">
    <property type="entry name" value="BNIP - RELATED"/>
    <property type="match status" value="1"/>
</dbReference>
<dbReference type="NCBIfam" id="NF011443">
    <property type="entry name" value="PRK14869.1-5"/>
    <property type="match status" value="1"/>
</dbReference>
<evidence type="ECO:0000256" key="1">
    <source>
        <dbReference type="ARBA" id="ARBA00001936"/>
    </source>
</evidence>
<dbReference type="InterPro" id="IPR004097">
    <property type="entry name" value="DHHA2"/>
</dbReference>
<dbReference type="InterPro" id="IPR028979">
    <property type="entry name" value="Ser_kin/Pase_Hpr-like_N_sf"/>
</dbReference>
<gene>
    <name evidence="11" type="ORF">IAA96_03640</name>
</gene>
<dbReference type="Proteomes" id="UP000823616">
    <property type="component" value="Unassembled WGS sequence"/>
</dbReference>
<protein>
    <recommendedName>
        <fullName evidence="3">inorganic diphosphatase</fullName>
        <ecNumber evidence="3">3.6.1.1</ecNumber>
    </recommendedName>
    <alternativeName>
        <fullName evidence="7">Pyrophosphate phospho-hydrolase</fullName>
    </alternativeName>
</protein>
<organism evidence="11 12">
    <name type="scientific">Candidatus Avitreponema avistercoris</name>
    <dbReference type="NCBI Taxonomy" id="2840705"/>
    <lineage>
        <taxon>Bacteria</taxon>
        <taxon>Pseudomonadati</taxon>
        <taxon>Spirochaetota</taxon>
        <taxon>Spirochaetia</taxon>
        <taxon>Spirochaetales</taxon>
        <taxon>Candidatus Avitreponema</taxon>
    </lineage>
</organism>
<dbReference type="InterPro" id="IPR038222">
    <property type="entry name" value="DHHA2_dom_sf"/>
</dbReference>
<comment type="cofactor">
    <cofactor evidence="1">
        <name>Mn(2+)</name>
        <dbReference type="ChEBI" id="CHEBI:29035"/>
    </cofactor>
</comment>
<dbReference type="SUPFAM" id="SSF75138">
    <property type="entry name" value="HprK N-terminal domain-like"/>
    <property type="match status" value="1"/>
</dbReference>
<evidence type="ECO:0000313" key="11">
    <source>
        <dbReference type="EMBL" id="MBO8450180.1"/>
    </source>
</evidence>
<evidence type="ECO:0000256" key="8">
    <source>
        <dbReference type="ARBA" id="ARBA00047820"/>
    </source>
</evidence>
<keyword evidence="6" id="KW-0464">Manganese</keyword>
<comment type="caution">
    <text evidence="11">The sequence shown here is derived from an EMBL/GenBank/DDBJ whole genome shotgun (WGS) entry which is preliminary data.</text>
</comment>
<dbReference type="InterPro" id="IPR001667">
    <property type="entry name" value="DDH_dom"/>
</dbReference>
<dbReference type="InterPro" id="IPR000644">
    <property type="entry name" value="CBS_dom"/>
</dbReference>
<evidence type="ECO:0000256" key="9">
    <source>
        <dbReference type="PROSITE-ProRule" id="PRU00703"/>
    </source>
</evidence>
<evidence type="ECO:0000313" key="12">
    <source>
        <dbReference type="Proteomes" id="UP000823616"/>
    </source>
</evidence>
<evidence type="ECO:0000256" key="5">
    <source>
        <dbReference type="ARBA" id="ARBA00022801"/>
    </source>
</evidence>
<comment type="catalytic activity">
    <reaction evidence="8">
        <text>diphosphate + H2O = 2 phosphate + H(+)</text>
        <dbReference type="Rhea" id="RHEA:24576"/>
        <dbReference type="ChEBI" id="CHEBI:15377"/>
        <dbReference type="ChEBI" id="CHEBI:15378"/>
        <dbReference type="ChEBI" id="CHEBI:33019"/>
        <dbReference type="ChEBI" id="CHEBI:43474"/>
        <dbReference type="EC" id="3.6.1.1"/>
    </reaction>
</comment>
<keyword evidence="9" id="KW-0129">CBS domain</keyword>
<dbReference type="SMART" id="SM01131">
    <property type="entry name" value="DHHA2"/>
    <property type="match status" value="1"/>
</dbReference>
<dbReference type="Gene3D" id="3.90.1640.10">
    <property type="entry name" value="inorganic pyrophosphatase (n-terminal core)"/>
    <property type="match status" value="2"/>
</dbReference>
<dbReference type="InterPro" id="IPR010766">
    <property type="entry name" value="DRTGG"/>
</dbReference>
<dbReference type="Pfam" id="PF01368">
    <property type="entry name" value="DHH"/>
    <property type="match status" value="1"/>
</dbReference>
<dbReference type="SUPFAM" id="SSF54631">
    <property type="entry name" value="CBS-domain pair"/>
    <property type="match status" value="1"/>
</dbReference>
<proteinExistence type="predicted"/>
<evidence type="ECO:0000259" key="10">
    <source>
        <dbReference type="PROSITE" id="PS51371"/>
    </source>
</evidence>
<dbReference type="SUPFAM" id="SSF64182">
    <property type="entry name" value="DHH phosphoesterases"/>
    <property type="match status" value="1"/>
</dbReference>
<comment type="subunit">
    <text evidence="2">Homohexamer.</text>
</comment>
<keyword evidence="5 11" id="KW-0378">Hydrolase</keyword>
<dbReference type="AlphaFoldDB" id="A0A9D9HDG6"/>
<feature type="domain" description="CBS" evidence="10">
    <location>
        <begin position="75"/>
        <end position="135"/>
    </location>
</feature>
<dbReference type="Pfam" id="PF00571">
    <property type="entry name" value="CBS"/>
    <property type="match status" value="2"/>
</dbReference>
<keyword evidence="4" id="KW-0479">Metal-binding</keyword>
<dbReference type="Gene3D" id="3.40.1390.20">
    <property type="entry name" value="HprK N-terminal domain-like"/>
    <property type="match status" value="1"/>
</dbReference>
<dbReference type="InterPro" id="IPR046342">
    <property type="entry name" value="CBS_dom_sf"/>
</dbReference>
<evidence type="ECO:0000256" key="6">
    <source>
        <dbReference type="ARBA" id="ARBA00023211"/>
    </source>
</evidence>
<dbReference type="InterPro" id="IPR038763">
    <property type="entry name" value="DHH_sf"/>
</dbReference>
<name>A0A9D9HDG6_9SPIR</name>